<accession>A0AAV8VQK3</accession>
<dbReference type="GO" id="GO:0005777">
    <property type="term" value="C:peroxisome"/>
    <property type="evidence" value="ECO:0007669"/>
    <property type="project" value="TreeGrafter"/>
</dbReference>
<evidence type="ECO:0000256" key="7">
    <source>
        <dbReference type="ARBA" id="ARBA00023098"/>
    </source>
</evidence>
<feature type="transmembrane region" description="Helical" evidence="10">
    <location>
        <begin position="474"/>
        <end position="492"/>
    </location>
</feature>
<comment type="similarity">
    <text evidence="2 10">Belongs to the fatty acyl-CoA reductase family.</text>
</comment>
<keyword evidence="10" id="KW-0560">Oxidoreductase</keyword>
<comment type="subcellular location">
    <subcellularLocation>
        <location evidence="1">Membrane</location>
        <topology evidence="1">Multi-pass membrane protein</topology>
    </subcellularLocation>
</comment>
<evidence type="ECO:0000256" key="1">
    <source>
        <dbReference type="ARBA" id="ARBA00004141"/>
    </source>
</evidence>
<dbReference type="InterPro" id="IPR036291">
    <property type="entry name" value="NAD(P)-bd_dom_sf"/>
</dbReference>
<evidence type="ECO:0000256" key="4">
    <source>
        <dbReference type="ARBA" id="ARBA00022692"/>
    </source>
</evidence>
<dbReference type="SUPFAM" id="SSF51735">
    <property type="entry name" value="NAD(P)-binding Rossmann-fold domains"/>
    <property type="match status" value="1"/>
</dbReference>
<evidence type="ECO:0000256" key="6">
    <source>
        <dbReference type="ARBA" id="ARBA00022989"/>
    </source>
</evidence>
<keyword evidence="5 10" id="KW-0521">NADP</keyword>
<keyword evidence="6 10" id="KW-1133">Transmembrane helix</keyword>
<gene>
    <name evidence="13" type="ORF">NQ315_000313</name>
</gene>
<evidence type="ECO:0000256" key="5">
    <source>
        <dbReference type="ARBA" id="ARBA00022857"/>
    </source>
</evidence>
<dbReference type="InterPro" id="IPR033640">
    <property type="entry name" value="FAR_C"/>
</dbReference>
<organism evidence="13 14">
    <name type="scientific">Exocentrus adspersus</name>
    <dbReference type="NCBI Taxonomy" id="1586481"/>
    <lineage>
        <taxon>Eukaryota</taxon>
        <taxon>Metazoa</taxon>
        <taxon>Ecdysozoa</taxon>
        <taxon>Arthropoda</taxon>
        <taxon>Hexapoda</taxon>
        <taxon>Insecta</taxon>
        <taxon>Pterygota</taxon>
        <taxon>Neoptera</taxon>
        <taxon>Endopterygota</taxon>
        <taxon>Coleoptera</taxon>
        <taxon>Polyphaga</taxon>
        <taxon>Cucujiformia</taxon>
        <taxon>Chrysomeloidea</taxon>
        <taxon>Cerambycidae</taxon>
        <taxon>Lamiinae</taxon>
        <taxon>Acanthocinini</taxon>
        <taxon>Exocentrus</taxon>
    </lineage>
</organism>
<comment type="catalytic activity">
    <reaction evidence="9 10">
        <text>a long-chain fatty acyl-CoA + 2 NADPH + 2 H(+) = a long-chain primary fatty alcohol + 2 NADP(+) + CoA</text>
        <dbReference type="Rhea" id="RHEA:52716"/>
        <dbReference type="ChEBI" id="CHEBI:15378"/>
        <dbReference type="ChEBI" id="CHEBI:57287"/>
        <dbReference type="ChEBI" id="CHEBI:57783"/>
        <dbReference type="ChEBI" id="CHEBI:58349"/>
        <dbReference type="ChEBI" id="CHEBI:77396"/>
        <dbReference type="ChEBI" id="CHEBI:83139"/>
        <dbReference type="EC" id="1.2.1.84"/>
    </reaction>
</comment>
<evidence type="ECO:0000313" key="13">
    <source>
        <dbReference type="EMBL" id="KAJ8916668.1"/>
    </source>
</evidence>
<feature type="transmembrane region" description="Helical" evidence="10">
    <location>
        <begin position="356"/>
        <end position="378"/>
    </location>
</feature>
<keyword evidence="4 10" id="KW-0812">Transmembrane</keyword>
<keyword evidence="14" id="KW-1185">Reference proteome</keyword>
<evidence type="ECO:0000256" key="9">
    <source>
        <dbReference type="ARBA" id="ARBA00052530"/>
    </source>
</evidence>
<evidence type="ECO:0000259" key="11">
    <source>
        <dbReference type="Pfam" id="PF03015"/>
    </source>
</evidence>
<evidence type="ECO:0000256" key="8">
    <source>
        <dbReference type="ARBA" id="ARBA00023136"/>
    </source>
</evidence>
<comment type="function">
    <text evidence="10">Catalyzes the reduction of fatty acyl-CoA to fatty alcohols.</text>
</comment>
<name>A0AAV8VQK3_9CUCU</name>
<dbReference type="CDD" id="cd05236">
    <property type="entry name" value="FAR-N_SDR_e"/>
    <property type="match status" value="1"/>
</dbReference>
<protein>
    <recommendedName>
        <fullName evidence="10">Fatty acyl-CoA reductase</fullName>
        <ecNumber evidence="10">1.2.1.84</ecNumber>
    </recommendedName>
</protein>
<comment type="caution">
    <text evidence="13">The sequence shown here is derived from an EMBL/GenBank/DDBJ whole genome shotgun (WGS) entry which is preliminary data.</text>
</comment>
<evidence type="ECO:0000256" key="3">
    <source>
        <dbReference type="ARBA" id="ARBA00022516"/>
    </source>
</evidence>
<evidence type="ECO:0000313" key="14">
    <source>
        <dbReference type="Proteomes" id="UP001159042"/>
    </source>
</evidence>
<evidence type="ECO:0000256" key="10">
    <source>
        <dbReference type="RuleBase" id="RU363097"/>
    </source>
</evidence>
<dbReference type="Proteomes" id="UP001159042">
    <property type="component" value="Unassembled WGS sequence"/>
</dbReference>
<evidence type="ECO:0000256" key="2">
    <source>
        <dbReference type="ARBA" id="ARBA00005928"/>
    </source>
</evidence>
<proteinExistence type="inferred from homology"/>
<keyword evidence="3 10" id="KW-0444">Lipid biosynthesis</keyword>
<keyword evidence="7 10" id="KW-0443">Lipid metabolism</keyword>
<feature type="domain" description="Fatty acyl-CoA reductase C-terminal" evidence="11">
    <location>
        <begin position="363"/>
        <end position="457"/>
    </location>
</feature>
<dbReference type="PANTHER" id="PTHR11011">
    <property type="entry name" value="MALE STERILITY PROTEIN 2-RELATED"/>
    <property type="match status" value="1"/>
</dbReference>
<dbReference type="InterPro" id="IPR013120">
    <property type="entry name" value="FAR_NAD-bd"/>
</dbReference>
<dbReference type="GO" id="GO:0035336">
    <property type="term" value="P:long-chain fatty-acyl-CoA metabolic process"/>
    <property type="evidence" value="ECO:0007669"/>
    <property type="project" value="TreeGrafter"/>
</dbReference>
<keyword evidence="8 10" id="KW-0472">Membrane</keyword>
<dbReference type="PANTHER" id="PTHR11011:SF24">
    <property type="entry name" value="FATTY ACYL-COA REDUCTASE"/>
    <property type="match status" value="1"/>
</dbReference>
<dbReference type="Pfam" id="PF03015">
    <property type="entry name" value="Sterile"/>
    <property type="match status" value="1"/>
</dbReference>
<dbReference type="CDD" id="cd09071">
    <property type="entry name" value="FAR_C"/>
    <property type="match status" value="1"/>
</dbReference>
<dbReference type="EMBL" id="JANEYG010000041">
    <property type="protein sequence ID" value="KAJ8916668.1"/>
    <property type="molecule type" value="Genomic_DNA"/>
</dbReference>
<dbReference type="AlphaFoldDB" id="A0AAV8VQK3"/>
<dbReference type="InterPro" id="IPR026055">
    <property type="entry name" value="FAR"/>
</dbReference>
<dbReference type="Gene3D" id="3.40.50.720">
    <property type="entry name" value="NAD(P)-binding Rossmann-like Domain"/>
    <property type="match status" value="1"/>
</dbReference>
<sequence length="514" mass="58405">MDGLPTIPEYFAGKTVFMTGATGFIGKVLVEKLLRSCPDVAKIYVLTRAKKGKSVEERIARMFELPLFDLLRQTHPENLEKVVPVVGDVSELHLGISAEDRAVLVEKVNVVYHIAASVRFDDPVRVAIIMNIRGTREVVLLAKQMKRLEVLVHFSTTYCHTDKPIVEEKIYPPTTDWRQAIELAEKADPHVLQVLTAKYTHPFPNTYTFTKGLGEHVVNDLCDGKIPAIIIRPSIVSCTMVEPMPGWTDSFNGPVGIMVAAGKGVMRSTYSDPDVKLDTVPCDIMVKCAVVATWKNGLEMPKEKYGLRVYNCSGSESARFTTDDVQQIGKEILNEICLNGIIWNPNCCPTKNWYSYYFRVIFYQLLPAVFIDGLLMLLKKKPILIKIDRKIFIAHSALSYFMLNQWIFKNGETAALEKFLSSRDAGAFSYQWDHPLGEQYVYLKNCTMAARRYLLHESDETLPQARVHFKRMKVVSQVFNLVWYLAVLYLLYKMLLKVDVPAKLHSVQAYFESL</sequence>
<feature type="domain" description="Thioester reductase (TE)" evidence="12">
    <location>
        <begin position="19"/>
        <end position="287"/>
    </location>
</feature>
<reference evidence="13 14" key="1">
    <citation type="journal article" date="2023" name="Insect Mol. Biol.">
        <title>Genome sequencing provides insights into the evolution of gene families encoding plant cell wall-degrading enzymes in longhorned beetles.</title>
        <authorList>
            <person name="Shin N.R."/>
            <person name="Okamura Y."/>
            <person name="Kirsch R."/>
            <person name="Pauchet Y."/>
        </authorList>
    </citation>
    <scope>NUCLEOTIDE SEQUENCE [LARGE SCALE GENOMIC DNA]</scope>
    <source>
        <strain evidence="13">EAD_L_NR</strain>
    </source>
</reference>
<dbReference type="GO" id="GO:0080019">
    <property type="term" value="F:alcohol-forming very long-chain fatty acyl-CoA reductase activity"/>
    <property type="evidence" value="ECO:0007669"/>
    <property type="project" value="InterPro"/>
</dbReference>
<dbReference type="FunFam" id="3.40.50.720:FF:000143">
    <property type="entry name" value="Fatty acyl-CoA reductase"/>
    <property type="match status" value="1"/>
</dbReference>
<evidence type="ECO:0000259" key="12">
    <source>
        <dbReference type="Pfam" id="PF07993"/>
    </source>
</evidence>
<dbReference type="GO" id="GO:0102965">
    <property type="term" value="F:alcohol-forming long-chain fatty acyl-CoA reductase activity"/>
    <property type="evidence" value="ECO:0007669"/>
    <property type="project" value="UniProtKB-EC"/>
</dbReference>
<dbReference type="Pfam" id="PF07993">
    <property type="entry name" value="NAD_binding_4"/>
    <property type="match status" value="1"/>
</dbReference>
<dbReference type="GO" id="GO:0016020">
    <property type="term" value="C:membrane"/>
    <property type="evidence" value="ECO:0007669"/>
    <property type="project" value="UniProtKB-SubCell"/>
</dbReference>
<dbReference type="EC" id="1.2.1.84" evidence="10"/>